<accession>A0A4P7N1F1</accession>
<evidence type="ECO:0000313" key="4">
    <source>
        <dbReference type="Proteomes" id="UP000294847"/>
    </source>
</evidence>
<evidence type="ECO:0000313" key="3">
    <source>
        <dbReference type="EMBL" id="QBZ56023.1"/>
    </source>
</evidence>
<feature type="compositionally biased region" description="Polar residues" evidence="1">
    <location>
        <begin position="61"/>
        <end position="82"/>
    </location>
</feature>
<feature type="region of interest" description="Disordered" evidence="1">
    <location>
        <begin position="56"/>
        <end position="82"/>
    </location>
</feature>
<keyword evidence="2" id="KW-0732">Signal</keyword>
<sequence length="82" mass="9041">MDNTICEITLLLEAFILGLNRVCARVGLVQANANSEPGGQLDHFSLDERKYDDPTAEKNKINTSRSVTNKQNLSQVHTGVNL</sequence>
<dbReference type="AlphaFoldDB" id="A0A4P7N1F1"/>
<dbReference type="Proteomes" id="UP000294847">
    <property type="component" value="Chromosome 2"/>
</dbReference>
<dbReference type="EMBL" id="CP034205">
    <property type="protein sequence ID" value="QBZ56023.1"/>
    <property type="molecule type" value="Genomic_DNA"/>
</dbReference>
<evidence type="ECO:0000256" key="1">
    <source>
        <dbReference type="SAM" id="MobiDB-lite"/>
    </source>
</evidence>
<feature type="chain" id="PRO_5020260265" evidence="2">
    <location>
        <begin position="25"/>
        <end position="82"/>
    </location>
</feature>
<protein>
    <submittedName>
        <fullName evidence="3">Uncharacterized protein</fullName>
    </submittedName>
</protein>
<reference evidence="3 4" key="1">
    <citation type="journal article" date="2019" name="Mol. Biol. Evol.">
        <title>Blast fungal genomes show frequent chromosomal changes, gene gains and losses, and effector gene turnover.</title>
        <authorList>
            <person name="Gomez Luciano L.B."/>
            <person name="Jason Tsai I."/>
            <person name="Chuma I."/>
            <person name="Tosa Y."/>
            <person name="Chen Y.H."/>
            <person name="Li J.Y."/>
            <person name="Li M.Y."/>
            <person name="Jade Lu M.Y."/>
            <person name="Nakayashiki H."/>
            <person name="Li W.H."/>
        </authorList>
    </citation>
    <scope>NUCLEOTIDE SEQUENCE [LARGE SCALE GENOMIC DNA]</scope>
    <source>
        <strain evidence="3">MZ5-1-6</strain>
    </source>
</reference>
<proteinExistence type="predicted"/>
<evidence type="ECO:0000256" key="2">
    <source>
        <dbReference type="SAM" id="SignalP"/>
    </source>
</evidence>
<dbReference type="VEuPathDB" id="FungiDB:M_BR32_EuGene_00008161"/>
<gene>
    <name evidence="3" type="ORF">PoMZ_00929</name>
</gene>
<name>A0A4P7N1F1_PYROR</name>
<organism evidence="3 4">
    <name type="scientific">Pyricularia oryzae</name>
    <name type="common">Rice blast fungus</name>
    <name type="synonym">Magnaporthe oryzae</name>
    <dbReference type="NCBI Taxonomy" id="318829"/>
    <lineage>
        <taxon>Eukaryota</taxon>
        <taxon>Fungi</taxon>
        <taxon>Dikarya</taxon>
        <taxon>Ascomycota</taxon>
        <taxon>Pezizomycotina</taxon>
        <taxon>Sordariomycetes</taxon>
        <taxon>Sordariomycetidae</taxon>
        <taxon>Magnaporthales</taxon>
        <taxon>Pyriculariaceae</taxon>
        <taxon>Pyricularia</taxon>
    </lineage>
</organism>
<feature type="signal peptide" evidence="2">
    <location>
        <begin position="1"/>
        <end position="24"/>
    </location>
</feature>